<reference evidence="1 2" key="1">
    <citation type="journal article" date="2017" name="Water Res.">
        <title>Discovery and metagenomic analysis of an anammox bacterial enrichment related to Candidatus "Brocadia caroliniensis" in a full-scale glycerol-fed nitritation-denitritation separate centrate treatment process.</title>
        <authorList>
            <person name="Park H."/>
            <person name="Brotto A.C."/>
            <person name="van Loosdrecht M.C."/>
            <person name="Chandran K."/>
        </authorList>
    </citation>
    <scope>NUCLEOTIDE SEQUENCE [LARGE SCALE GENOMIC DNA]</scope>
    <source>
        <strain evidence="1">26THWARD</strain>
    </source>
</reference>
<dbReference type="AlphaFoldDB" id="A0A1V4APT6"/>
<accession>A0A1V4APT6</accession>
<dbReference type="CDD" id="cd06529">
    <property type="entry name" value="S24_LexA-like"/>
    <property type="match status" value="1"/>
</dbReference>
<dbReference type="Gene3D" id="2.10.109.10">
    <property type="entry name" value="Umud Fragment, subunit A"/>
    <property type="match status" value="1"/>
</dbReference>
<gene>
    <name evidence="1" type="ORF">AYP45_16475</name>
</gene>
<proteinExistence type="predicted"/>
<evidence type="ECO:0000313" key="1">
    <source>
        <dbReference type="EMBL" id="OOP55122.1"/>
    </source>
</evidence>
<dbReference type="EMBL" id="AYTS01000171">
    <property type="protein sequence ID" value="OOP55122.1"/>
    <property type="molecule type" value="Genomic_DNA"/>
</dbReference>
<name>A0A1V4APT6_9BACT</name>
<sequence>MFFFLKIPSNPLEILPFLTSSCNKASSRLQDLGFILLKNSGYLKKYLRLPAGHDFRYVALKVNGYSMEPILEEGDIVVIDRLIVI</sequence>
<dbReference type="SUPFAM" id="SSF51306">
    <property type="entry name" value="LexA/Signal peptidase"/>
    <property type="match status" value="1"/>
</dbReference>
<comment type="caution">
    <text evidence="1">The sequence shown here is derived from an EMBL/GenBank/DDBJ whole genome shotgun (WGS) entry which is preliminary data.</text>
</comment>
<protein>
    <submittedName>
        <fullName evidence="1">Uncharacterized protein</fullName>
    </submittedName>
</protein>
<evidence type="ECO:0000313" key="2">
    <source>
        <dbReference type="Proteomes" id="UP000189681"/>
    </source>
</evidence>
<dbReference type="Proteomes" id="UP000189681">
    <property type="component" value="Unassembled WGS sequence"/>
</dbReference>
<organism evidence="1 2">
    <name type="scientific">Candidatus Brocadia carolinensis</name>
    <dbReference type="NCBI Taxonomy" id="1004156"/>
    <lineage>
        <taxon>Bacteria</taxon>
        <taxon>Pseudomonadati</taxon>
        <taxon>Planctomycetota</taxon>
        <taxon>Candidatus Brocadiia</taxon>
        <taxon>Candidatus Brocadiales</taxon>
        <taxon>Candidatus Brocadiaceae</taxon>
        <taxon>Candidatus Brocadia</taxon>
    </lineage>
</organism>
<dbReference type="InterPro" id="IPR039418">
    <property type="entry name" value="LexA-like"/>
</dbReference>
<dbReference type="InterPro" id="IPR036286">
    <property type="entry name" value="LexA/Signal_pep-like_sf"/>
</dbReference>